<dbReference type="AlphaFoldDB" id="A0A1L0C4A1"/>
<proteinExistence type="predicted"/>
<dbReference type="Pfam" id="PF22669">
    <property type="entry name" value="Exo_endo_phos2"/>
    <property type="match status" value="1"/>
</dbReference>
<dbReference type="EMBL" id="LT635761">
    <property type="protein sequence ID" value="SGZ57618.1"/>
    <property type="molecule type" value="Genomic_DNA"/>
</dbReference>
<sequence length="428" mass="48551">MSIPLYLLTYNCGKLRIDAGDFIDKVSATLPDDVCDLYVFGFQEICSILDGSFKDQVHKHMITINLIVIETLKRKYASRSGDYNFTTVGLHHLGAIGMIAVTPFPLRFRDTKYADVSCGYGNSLLKGGVGFRMRYSQDMVDFVELTFANAHLSAYEGEFYYQRRLDNIQTITRALDFGDGYSFLKPNSHAFFLGDLNFRTTKSLKDGRPNSALTDLLELHDQSASTTTDDEIEALVLKHDELTQGKNNGEVFTGFDEACITFRPTYKYHPNTAIYNSKRCPLWCDRVFFQNTYRRGATVDLHTYKSICSYMRSDHRPVYLHLSVPFEAPESIIGANGYLMILPSAGPSRHAVHILSSVDEFPDTRDAVSGPTQIYMKCTVLDKLAQLLLRRLSDLGIGYGLWLSTTPRGRLLLLFVVLMLWLIYAMYY</sequence>
<reference evidence="3 4" key="1">
    <citation type="submission" date="2016-10" db="EMBL/GenBank/DDBJ databases">
        <authorList>
            <person name="de Groot N.N."/>
        </authorList>
    </citation>
    <scope>NUCLEOTIDE SEQUENCE [LARGE SCALE GENOMIC DNA]</scope>
    <source>
        <strain evidence="3 4">CBS 141442</strain>
    </source>
</reference>
<accession>A0A1L0C4A1</accession>
<feature type="transmembrane region" description="Helical" evidence="1">
    <location>
        <begin position="411"/>
        <end position="427"/>
    </location>
</feature>
<dbReference type="STRING" id="45354.A0A1L0C4A1"/>
<evidence type="ECO:0000256" key="1">
    <source>
        <dbReference type="SAM" id="Phobius"/>
    </source>
</evidence>
<dbReference type="Gene3D" id="3.60.10.10">
    <property type="entry name" value="Endonuclease/exonuclease/phosphatase"/>
    <property type="match status" value="1"/>
</dbReference>
<evidence type="ECO:0000313" key="3">
    <source>
        <dbReference type="EMBL" id="SGZ57618.1"/>
    </source>
</evidence>
<dbReference type="SUPFAM" id="SSF56219">
    <property type="entry name" value="DNase I-like"/>
    <property type="match status" value="1"/>
</dbReference>
<dbReference type="GO" id="GO:0004439">
    <property type="term" value="F:phosphatidylinositol-4,5-bisphosphate 5-phosphatase activity"/>
    <property type="evidence" value="ECO:0007669"/>
    <property type="project" value="TreeGrafter"/>
</dbReference>
<keyword evidence="4" id="KW-1185">Reference proteome</keyword>
<feature type="domain" description="Inositol polyphosphate-related phosphatase" evidence="2">
    <location>
        <begin position="1"/>
        <end position="330"/>
    </location>
</feature>
<organism evidence="3 4">
    <name type="scientific">Sungouiella intermedia</name>
    <dbReference type="NCBI Taxonomy" id="45354"/>
    <lineage>
        <taxon>Eukaryota</taxon>
        <taxon>Fungi</taxon>
        <taxon>Dikarya</taxon>
        <taxon>Ascomycota</taxon>
        <taxon>Saccharomycotina</taxon>
        <taxon>Pichiomycetes</taxon>
        <taxon>Metschnikowiaceae</taxon>
        <taxon>Sungouiella</taxon>
    </lineage>
</organism>
<dbReference type="PANTHER" id="PTHR11200:SF275">
    <property type="entry name" value="LD06095P"/>
    <property type="match status" value="1"/>
</dbReference>
<dbReference type="InterPro" id="IPR000300">
    <property type="entry name" value="IPPc"/>
</dbReference>
<gene>
    <name evidence="3" type="ORF">SAMEA4029010_CIC11G00000000646</name>
</gene>
<name>A0A1L0C4A1_9ASCO</name>
<dbReference type="Proteomes" id="UP000182334">
    <property type="component" value="Chromosome VI"/>
</dbReference>
<keyword evidence="1" id="KW-0812">Transmembrane</keyword>
<dbReference type="SMART" id="SM00128">
    <property type="entry name" value="IPPc"/>
    <property type="match status" value="1"/>
</dbReference>
<evidence type="ECO:0000313" key="4">
    <source>
        <dbReference type="Proteomes" id="UP000182334"/>
    </source>
</evidence>
<keyword evidence="1" id="KW-0472">Membrane</keyword>
<dbReference type="InterPro" id="IPR036691">
    <property type="entry name" value="Endo/exonu/phosph_ase_sf"/>
</dbReference>
<protein>
    <submittedName>
        <fullName evidence="3">CIC11C00000000646</fullName>
    </submittedName>
</protein>
<keyword evidence="1" id="KW-1133">Transmembrane helix</keyword>
<dbReference type="GO" id="GO:0046856">
    <property type="term" value="P:phosphatidylinositol dephosphorylation"/>
    <property type="evidence" value="ECO:0007669"/>
    <property type="project" value="InterPro"/>
</dbReference>
<dbReference type="InterPro" id="IPR046985">
    <property type="entry name" value="IP5"/>
</dbReference>
<dbReference type="PANTHER" id="PTHR11200">
    <property type="entry name" value="INOSITOL 5-PHOSPHATASE"/>
    <property type="match status" value="1"/>
</dbReference>
<evidence type="ECO:0000259" key="2">
    <source>
        <dbReference type="SMART" id="SM00128"/>
    </source>
</evidence>
<dbReference type="OrthoDB" id="62798at2759"/>